<organism evidence="4 5">
    <name type="scientific">Aeromicrobium wangtongii</name>
    <dbReference type="NCBI Taxonomy" id="2969247"/>
    <lineage>
        <taxon>Bacteria</taxon>
        <taxon>Bacillati</taxon>
        <taxon>Actinomycetota</taxon>
        <taxon>Actinomycetes</taxon>
        <taxon>Propionibacteriales</taxon>
        <taxon>Nocardioidaceae</taxon>
        <taxon>Aeromicrobium</taxon>
    </lineage>
</organism>
<dbReference type="Gene3D" id="3.90.1300.10">
    <property type="entry name" value="Amidase signature (AS) domain"/>
    <property type="match status" value="1"/>
</dbReference>
<name>A0ABY5MH71_9ACTN</name>
<dbReference type="Pfam" id="PF01425">
    <property type="entry name" value="Amidase"/>
    <property type="match status" value="1"/>
</dbReference>
<accession>A0ABY5MH71</accession>
<comment type="similarity">
    <text evidence="1">Belongs to the amidase family.</text>
</comment>
<dbReference type="InterPro" id="IPR036928">
    <property type="entry name" value="AS_sf"/>
</dbReference>
<dbReference type="Proteomes" id="UP001316184">
    <property type="component" value="Chromosome"/>
</dbReference>
<gene>
    <name evidence="4" type="ORF">NQV15_07980</name>
</gene>
<dbReference type="InterPro" id="IPR000120">
    <property type="entry name" value="Amidase"/>
</dbReference>
<evidence type="ECO:0000313" key="4">
    <source>
        <dbReference type="EMBL" id="UUP15236.1"/>
    </source>
</evidence>
<evidence type="ECO:0000256" key="2">
    <source>
        <dbReference type="SAM" id="MobiDB-lite"/>
    </source>
</evidence>
<dbReference type="RefSeq" id="WP_232399290.1">
    <property type="nucleotide sequence ID" value="NZ_CP102173.1"/>
</dbReference>
<evidence type="ECO:0000256" key="1">
    <source>
        <dbReference type="ARBA" id="ARBA00009199"/>
    </source>
</evidence>
<protein>
    <submittedName>
        <fullName evidence="4">Amidase</fullName>
    </submittedName>
</protein>
<feature type="domain" description="Amidase" evidence="3">
    <location>
        <begin position="17"/>
        <end position="376"/>
    </location>
</feature>
<dbReference type="SUPFAM" id="SSF75304">
    <property type="entry name" value="Amidase signature (AS) enzymes"/>
    <property type="match status" value="1"/>
</dbReference>
<dbReference type="InterPro" id="IPR023631">
    <property type="entry name" value="Amidase_dom"/>
</dbReference>
<evidence type="ECO:0000313" key="5">
    <source>
        <dbReference type="Proteomes" id="UP001316184"/>
    </source>
</evidence>
<sequence>MDEAINSVITWVEPGETAAGPLAGLTLGVKDNIDVGGVRSTCASTFFADRVADEDATVVRRLRAAGAAVVATLNLAEFAVGVTSQNSAAGGPRNPWDPRRVPAGSSGGSGAAVAAGLVDIALGTDSGGSVRLPAAACGVVGLRPTPGILDMTGVFPVSPDFDTVGPMARTVDLVARTFDVLCETPRSTRPAPRRVGVPRRFVTDDVDPDVARAVADFVQHLGDLGLEVVEIDIPLADEAQSHVYTLLYHDLAQLHRERLEEPERFQPPTLQRIRQGVFITADQHRAAARARSDFRAGMRQVLESVDVVVTPTLPVDVPFAREEEAVLTQSVRLGQLSYPWSLHNGPTMSLPVGFHAGSGMPVGAQLTAAHCDEEALFTIGRLYQSETDWHTRRPPVCL</sequence>
<proteinExistence type="inferred from homology"/>
<feature type="region of interest" description="Disordered" evidence="2">
    <location>
        <begin position="85"/>
        <end position="105"/>
    </location>
</feature>
<evidence type="ECO:0000259" key="3">
    <source>
        <dbReference type="Pfam" id="PF01425"/>
    </source>
</evidence>
<dbReference type="EMBL" id="CP102173">
    <property type="protein sequence ID" value="UUP15236.1"/>
    <property type="molecule type" value="Genomic_DNA"/>
</dbReference>
<dbReference type="PANTHER" id="PTHR11895:SF7">
    <property type="entry name" value="GLUTAMYL-TRNA(GLN) AMIDOTRANSFERASE SUBUNIT A, MITOCHONDRIAL"/>
    <property type="match status" value="1"/>
</dbReference>
<keyword evidence="5" id="KW-1185">Reference proteome</keyword>
<dbReference type="PANTHER" id="PTHR11895">
    <property type="entry name" value="TRANSAMIDASE"/>
    <property type="match status" value="1"/>
</dbReference>
<reference evidence="4 5" key="1">
    <citation type="submission" date="2022-08" db="EMBL/GenBank/DDBJ databases">
        <title>novel species in genus Aeromicrobium.</title>
        <authorList>
            <person name="Ye L."/>
        </authorList>
    </citation>
    <scope>NUCLEOTIDE SEQUENCE [LARGE SCALE GENOMIC DNA]</scope>
    <source>
        <strain evidence="5">zg-Y1379</strain>
    </source>
</reference>